<evidence type="ECO:0000256" key="9">
    <source>
        <dbReference type="ARBA" id="ARBA00039033"/>
    </source>
</evidence>
<dbReference type="SUPFAM" id="SSF56645">
    <property type="entry name" value="Acyl-CoA dehydrogenase NM domain-like"/>
    <property type="match status" value="1"/>
</dbReference>
<dbReference type="EC" id="1.3.8.6" evidence="9"/>
<dbReference type="InterPro" id="IPR036250">
    <property type="entry name" value="AcylCo_DH-like_C"/>
</dbReference>
<dbReference type="Proteomes" id="UP001611075">
    <property type="component" value="Unassembled WGS sequence"/>
</dbReference>
<evidence type="ECO:0000313" key="15">
    <source>
        <dbReference type="EMBL" id="MFI0791548.1"/>
    </source>
</evidence>
<feature type="domain" description="Acyl-CoA oxidase/dehydrogenase middle" evidence="13">
    <location>
        <begin position="131"/>
        <end position="221"/>
    </location>
</feature>
<evidence type="ECO:0000259" key="13">
    <source>
        <dbReference type="Pfam" id="PF02770"/>
    </source>
</evidence>
<dbReference type="SUPFAM" id="SSF47203">
    <property type="entry name" value="Acyl-CoA dehydrogenase C-terminal domain-like"/>
    <property type="match status" value="1"/>
</dbReference>
<keyword evidence="6 11" id="KW-0560">Oxidoreductase</keyword>
<evidence type="ECO:0000256" key="10">
    <source>
        <dbReference type="ARBA" id="ARBA00049493"/>
    </source>
</evidence>
<dbReference type="InterPro" id="IPR009075">
    <property type="entry name" value="AcylCo_DH/oxidase_C"/>
</dbReference>
<name>A0ABW7SCY2_9ACTN</name>
<dbReference type="InterPro" id="IPR006091">
    <property type="entry name" value="Acyl-CoA_Oxase/DH_mid-dom"/>
</dbReference>
<dbReference type="EMBL" id="JBIRPU010000001">
    <property type="protein sequence ID" value="MFI0791548.1"/>
    <property type="molecule type" value="Genomic_DNA"/>
</dbReference>
<proteinExistence type="inferred from homology"/>
<accession>A0ABW7SCY2</accession>
<evidence type="ECO:0000256" key="5">
    <source>
        <dbReference type="ARBA" id="ARBA00022946"/>
    </source>
</evidence>
<dbReference type="Gene3D" id="1.20.140.10">
    <property type="entry name" value="Butyryl-CoA Dehydrogenase, subunit A, domain 3"/>
    <property type="match status" value="1"/>
</dbReference>
<keyword evidence="4 11" id="KW-0274">FAD</keyword>
<evidence type="ECO:0000256" key="2">
    <source>
        <dbReference type="ARBA" id="ARBA00009347"/>
    </source>
</evidence>
<dbReference type="Gene3D" id="2.40.110.10">
    <property type="entry name" value="Butyryl-CoA Dehydrogenase, subunit A, domain 2"/>
    <property type="match status" value="1"/>
</dbReference>
<protein>
    <recommendedName>
        <fullName evidence="9">glutaryl-CoA dehydrogenase (ETF)</fullName>
        <ecNumber evidence="9">1.3.8.6</ecNumber>
    </recommendedName>
</protein>
<evidence type="ECO:0000256" key="3">
    <source>
        <dbReference type="ARBA" id="ARBA00022630"/>
    </source>
</evidence>
<comment type="pathway">
    <text evidence="8">Amino-acid metabolism; tryptophan metabolism.</text>
</comment>
<sequence length="387" mass="40875">MTDPLELAAFDTLLTAEERDVRDTVRRFAAEQIRPHIAGWYADGTLPAREIARECGRLGLLGMHLDGYGCAGVGAVSYGLACFELEAADSGIRSLVSVQGSLAMYAIHAFGSEEQRQRWLPAMAAGEAIGCFGLTEPDAGSDPGAMRTTARRDGTDWILDGEKMWITNAGVADVAVVWARTDEGIRGFVVPMDTPGVSTLPVGHKLSLRASVTSALVLQGVRLPSVAQLPGATGLRAPLSCLGEARLGIVFGALGAGYDCLRTALEYAGSREAFGRPIAGFQLTQEKLTEMTRGLVNGLLLAVHVGRLRDAGQATPVQVSLAKLNSCETAIGIARTARTILGANGVTLEYSVLRHANNLEAVLTYEGTSEVHKLVVGQALTGISAFR</sequence>
<dbReference type="PANTHER" id="PTHR42807">
    <property type="entry name" value="GLUTARYL-COA DEHYDROGENASE, MITOCHONDRIAL"/>
    <property type="match status" value="1"/>
</dbReference>
<dbReference type="Pfam" id="PF00441">
    <property type="entry name" value="Acyl-CoA_dh_1"/>
    <property type="match status" value="1"/>
</dbReference>
<comment type="pathway">
    <text evidence="7">Amino-acid metabolism; lysine degradation.</text>
</comment>
<dbReference type="PROSITE" id="PS00072">
    <property type="entry name" value="ACYL_COA_DH_1"/>
    <property type="match status" value="1"/>
</dbReference>
<dbReference type="Gene3D" id="1.10.540.10">
    <property type="entry name" value="Acyl-CoA dehydrogenase/oxidase, N-terminal domain"/>
    <property type="match status" value="1"/>
</dbReference>
<evidence type="ECO:0000259" key="12">
    <source>
        <dbReference type="Pfam" id="PF00441"/>
    </source>
</evidence>
<dbReference type="InterPro" id="IPR006089">
    <property type="entry name" value="Acyl-CoA_DH_CS"/>
</dbReference>
<reference evidence="15 16" key="1">
    <citation type="submission" date="2024-10" db="EMBL/GenBank/DDBJ databases">
        <title>The Natural Products Discovery Center: Release of the First 8490 Sequenced Strains for Exploring Actinobacteria Biosynthetic Diversity.</title>
        <authorList>
            <person name="Kalkreuter E."/>
            <person name="Kautsar S.A."/>
            <person name="Yang D."/>
            <person name="Bader C.D."/>
            <person name="Teijaro C.N."/>
            <person name="Fluegel L."/>
            <person name="Davis C.M."/>
            <person name="Simpson J.R."/>
            <person name="Lauterbach L."/>
            <person name="Steele A.D."/>
            <person name="Gui C."/>
            <person name="Meng S."/>
            <person name="Li G."/>
            <person name="Viehrig K."/>
            <person name="Ye F."/>
            <person name="Su P."/>
            <person name="Kiefer A.F."/>
            <person name="Nichols A."/>
            <person name="Cepeda A.J."/>
            <person name="Yan W."/>
            <person name="Fan B."/>
            <person name="Jiang Y."/>
            <person name="Adhikari A."/>
            <person name="Zheng C.-J."/>
            <person name="Schuster L."/>
            <person name="Cowan T.M."/>
            <person name="Smanski M.J."/>
            <person name="Chevrette M.G."/>
            <person name="De Carvalho L.P.S."/>
            <person name="Shen B."/>
        </authorList>
    </citation>
    <scope>NUCLEOTIDE SEQUENCE [LARGE SCALE GENOMIC DNA]</scope>
    <source>
        <strain evidence="15 16">NPDC021253</strain>
    </source>
</reference>
<feature type="domain" description="Acyl-CoA dehydrogenase/oxidase N-terminal" evidence="14">
    <location>
        <begin position="15"/>
        <end position="127"/>
    </location>
</feature>
<keyword evidence="16" id="KW-1185">Reference proteome</keyword>
<dbReference type="InterPro" id="IPR013786">
    <property type="entry name" value="AcylCoA_DH/ox_N"/>
</dbReference>
<evidence type="ECO:0000313" key="16">
    <source>
        <dbReference type="Proteomes" id="UP001611075"/>
    </source>
</evidence>
<gene>
    <name evidence="15" type="ORF">ACH4OY_02420</name>
</gene>
<dbReference type="InterPro" id="IPR052033">
    <property type="entry name" value="Glutaryl-CoA_DH_mitochondrial"/>
</dbReference>
<dbReference type="InterPro" id="IPR037069">
    <property type="entry name" value="AcylCoA_DH/ox_N_sf"/>
</dbReference>
<keyword evidence="3 11" id="KW-0285">Flavoprotein</keyword>
<dbReference type="Pfam" id="PF02770">
    <property type="entry name" value="Acyl-CoA_dh_M"/>
    <property type="match status" value="1"/>
</dbReference>
<evidence type="ECO:0000256" key="8">
    <source>
        <dbReference type="ARBA" id="ARBA00037927"/>
    </source>
</evidence>
<evidence type="ECO:0000256" key="7">
    <source>
        <dbReference type="ARBA" id="ARBA00037899"/>
    </source>
</evidence>
<comment type="similarity">
    <text evidence="2 11">Belongs to the acyl-CoA dehydrogenase family.</text>
</comment>
<comment type="caution">
    <text evidence="15">The sequence shown here is derived from an EMBL/GenBank/DDBJ whole genome shotgun (WGS) entry which is preliminary data.</text>
</comment>
<comment type="cofactor">
    <cofactor evidence="1 11">
        <name>FAD</name>
        <dbReference type="ChEBI" id="CHEBI:57692"/>
    </cofactor>
</comment>
<feature type="domain" description="Acyl-CoA dehydrogenase/oxidase C-terminal" evidence="12">
    <location>
        <begin position="233"/>
        <end position="380"/>
    </location>
</feature>
<keyword evidence="5" id="KW-0809">Transit peptide</keyword>
<evidence type="ECO:0000259" key="14">
    <source>
        <dbReference type="Pfam" id="PF02771"/>
    </source>
</evidence>
<evidence type="ECO:0000256" key="6">
    <source>
        <dbReference type="ARBA" id="ARBA00023002"/>
    </source>
</evidence>
<dbReference type="InterPro" id="IPR046373">
    <property type="entry name" value="Acyl-CoA_Oxase/DH_mid-dom_sf"/>
</dbReference>
<dbReference type="Pfam" id="PF02771">
    <property type="entry name" value="Acyl-CoA_dh_N"/>
    <property type="match status" value="1"/>
</dbReference>
<comment type="catalytic activity">
    <reaction evidence="10">
        <text>glutaryl-CoA + oxidized [electron-transfer flavoprotein] + 2 H(+) = (2E)-butenoyl-CoA + reduced [electron-transfer flavoprotein] + CO2</text>
        <dbReference type="Rhea" id="RHEA:13389"/>
        <dbReference type="Rhea" id="RHEA-COMP:10685"/>
        <dbReference type="Rhea" id="RHEA-COMP:10686"/>
        <dbReference type="ChEBI" id="CHEBI:15378"/>
        <dbReference type="ChEBI" id="CHEBI:16526"/>
        <dbReference type="ChEBI" id="CHEBI:57332"/>
        <dbReference type="ChEBI" id="CHEBI:57378"/>
        <dbReference type="ChEBI" id="CHEBI:57692"/>
        <dbReference type="ChEBI" id="CHEBI:58307"/>
        <dbReference type="EC" id="1.3.8.6"/>
    </reaction>
</comment>
<dbReference type="InterPro" id="IPR009100">
    <property type="entry name" value="AcylCoA_DH/oxidase_NM_dom_sf"/>
</dbReference>
<organism evidence="15 16">
    <name type="scientific">Micromonospora rubida</name>
    <dbReference type="NCBI Taxonomy" id="2697657"/>
    <lineage>
        <taxon>Bacteria</taxon>
        <taxon>Bacillati</taxon>
        <taxon>Actinomycetota</taxon>
        <taxon>Actinomycetes</taxon>
        <taxon>Micromonosporales</taxon>
        <taxon>Micromonosporaceae</taxon>
        <taxon>Micromonospora</taxon>
    </lineage>
</organism>
<evidence type="ECO:0000256" key="1">
    <source>
        <dbReference type="ARBA" id="ARBA00001974"/>
    </source>
</evidence>
<dbReference type="PANTHER" id="PTHR42807:SF1">
    <property type="entry name" value="GLUTARYL-COA DEHYDROGENASE, MITOCHONDRIAL"/>
    <property type="match status" value="1"/>
</dbReference>
<evidence type="ECO:0000256" key="4">
    <source>
        <dbReference type="ARBA" id="ARBA00022827"/>
    </source>
</evidence>
<dbReference type="RefSeq" id="WP_396676223.1">
    <property type="nucleotide sequence ID" value="NZ_JBIRPU010000001.1"/>
</dbReference>
<evidence type="ECO:0000256" key="11">
    <source>
        <dbReference type="RuleBase" id="RU362125"/>
    </source>
</evidence>